<keyword evidence="9" id="KW-0297">G-protein coupled receptor</keyword>
<reference evidence="17" key="1">
    <citation type="submission" date="2015-11" db="EMBL/GenBank/DDBJ databases">
        <authorList>
            <consortium name="International Coturnix japonica Genome Analysis Consortium"/>
            <person name="Warren W."/>
            <person name="Burt D.W."/>
            <person name="Antin P.B."/>
            <person name="Lanford R."/>
            <person name="Gros J."/>
            <person name="Wilson R.K."/>
        </authorList>
    </citation>
    <scope>NUCLEOTIDE SEQUENCE [LARGE SCALE GENOMIC DNA]</scope>
</reference>
<dbReference type="Proteomes" id="UP000694412">
    <property type="component" value="Chromosome 25"/>
</dbReference>
<dbReference type="Gene3D" id="1.20.1070.10">
    <property type="entry name" value="Rhodopsin 7-helix transmembrane proteins"/>
    <property type="match status" value="1"/>
</dbReference>
<dbReference type="GO" id="GO:0019956">
    <property type="term" value="F:chemokine binding"/>
    <property type="evidence" value="ECO:0007669"/>
    <property type="project" value="InterPro"/>
</dbReference>
<keyword evidence="18" id="KW-1185">Reference proteome</keyword>
<evidence type="ECO:0000256" key="2">
    <source>
        <dbReference type="ARBA" id="ARBA00004172"/>
    </source>
</evidence>
<dbReference type="GO" id="GO:0005769">
    <property type="term" value="C:early endosome"/>
    <property type="evidence" value="ECO:0007669"/>
    <property type="project" value="UniProtKB-SubCell"/>
</dbReference>
<reference evidence="17" key="2">
    <citation type="submission" date="2025-08" db="UniProtKB">
        <authorList>
            <consortium name="Ensembl"/>
        </authorList>
    </citation>
    <scope>IDENTIFICATION</scope>
</reference>
<keyword evidence="7" id="KW-0967">Endosome</keyword>
<feature type="transmembrane region" description="Helical" evidence="16">
    <location>
        <begin position="174"/>
        <end position="198"/>
    </location>
</feature>
<accession>A0A8C2TW05</accession>
<dbReference type="GO" id="GO:0004930">
    <property type="term" value="F:G protein-coupled receptor activity"/>
    <property type="evidence" value="ECO:0007669"/>
    <property type="project" value="UniProtKB-KW"/>
</dbReference>
<reference evidence="17" key="3">
    <citation type="submission" date="2025-09" db="UniProtKB">
        <authorList>
            <consortium name="Ensembl"/>
        </authorList>
    </citation>
    <scope>IDENTIFICATION</scope>
</reference>
<evidence type="ECO:0000313" key="17">
    <source>
        <dbReference type="Ensembl" id="ENSCJPP00005018647.1"/>
    </source>
</evidence>
<evidence type="ECO:0000256" key="3">
    <source>
        <dbReference type="ARBA" id="ARBA00004412"/>
    </source>
</evidence>
<keyword evidence="11" id="KW-1015">Disulfide bond</keyword>
<feature type="transmembrane region" description="Helical" evidence="16">
    <location>
        <begin position="287"/>
        <end position="313"/>
    </location>
</feature>
<sequence length="343" mass="36751">APHCWHPAELCSSPGIIGNRTSLLLLDYNYSDYVDYMDNNTDINQDMGINQEDFAAAAPCHNRYCPFFHRAAPPYLIATSVTSLMATAALLLALSLRPKAWPRGRMLVAQLAACCGLFAITLLPMAAGIAWGWQMGEGPCKVALLLWHGSVLAQGLLLGVGCCNVWAHGWCLAVVLWVTAMGMAVPAALSGGIMGTGLSTQCVHRNVDVDSVVHLLQLTVYCCILLLLPGALLMTAVLRGMWGAMGQKVGWMFWVLWAPHGVVMVVEVLLEVGVIPTSCGAFESFDFALGLSAALGGLHCCLMPLMLLLTAFYGHKTPCPPPWGWGKEPRSPGTSMGCSPQPQ</sequence>
<dbReference type="GO" id="GO:0070098">
    <property type="term" value="P:chemokine-mediated signaling pathway"/>
    <property type="evidence" value="ECO:0007669"/>
    <property type="project" value="InterPro"/>
</dbReference>
<organism evidence="17 18">
    <name type="scientific">Coturnix japonica</name>
    <name type="common">Japanese quail</name>
    <name type="synonym">Coturnix coturnix japonica</name>
    <dbReference type="NCBI Taxonomy" id="93934"/>
    <lineage>
        <taxon>Eukaryota</taxon>
        <taxon>Metazoa</taxon>
        <taxon>Chordata</taxon>
        <taxon>Craniata</taxon>
        <taxon>Vertebrata</taxon>
        <taxon>Euteleostomi</taxon>
        <taxon>Archelosauria</taxon>
        <taxon>Archosauria</taxon>
        <taxon>Dinosauria</taxon>
        <taxon>Saurischia</taxon>
        <taxon>Theropoda</taxon>
        <taxon>Coelurosauria</taxon>
        <taxon>Aves</taxon>
        <taxon>Neognathae</taxon>
        <taxon>Galloanserae</taxon>
        <taxon>Galliformes</taxon>
        <taxon>Phasianidae</taxon>
        <taxon>Perdicinae</taxon>
        <taxon>Coturnix</taxon>
    </lineage>
</organism>
<evidence type="ECO:0000256" key="6">
    <source>
        <dbReference type="ARBA" id="ARBA00022692"/>
    </source>
</evidence>
<keyword evidence="12" id="KW-0675">Receptor</keyword>
<evidence type="ECO:0000256" key="16">
    <source>
        <dbReference type="SAM" id="Phobius"/>
    </source>
</evidence>
<comment type="subcellular location">
    <subcellularLocation>
        <location evidence="3">Early endosome</location>
    </subcellularLocation>
    <subcellularLocation>
        <location evidence="1">Membrane</location>
        <topology evidence="1">Multi-pass membrane protein</topology>
    </subcellularLocation>
    <subcellularLocation>
        <location evidence="2">Recycling endosome</location>
    </subcellularLocation>
</comment>
<evidence type="ECO:0000256" key="7">
    <source>
        <dbReference type="ARBA" id="ARBA00022753"/>
    </source>
</evidence>
<keyword evidence="13" id="KW-0325">Glycoprotein</keyword>
<evidence type="ECO:0000256" key="11">
    <source>
        <dbReference type="ARBA" id="ARBA00023157"/>
    </source>
</evidence>
<dbReference type="InterPro" id="IPR005384">
    <property type="entry name" value="Duffy_chemokine_rcpt"/>
</dbReference>
<feature type="transmembrane region" description="Helical" evidence="16">
    <location>
        <begin position="145"/>
        <end position="167"/>
    </location>
</feature>
<feature type="transmembrane region" description="Helical" evidence="16">
    <location>
        <begin position="108"/>
        <end position="133"/>
    </location>
</feature>
<feature type="transmembrane region" description="Helical" evidence="16">
    <location>
        <begin position="218"/>
        <end position="238"/>
    </location>
</feature>
<feature type="transmembrane region" description="Helical" evidence="16">
    <location>
        <begin position="75"/>
        <end position="96"/>
    </location>
</feature>
<evidence type="ECO:0000256" key="8">
    <source>
        <dbReference type="ARBA" id="ARBA00022989"/>
    </source>
</evidence>
<dbReference type="PANTHER" id="PTHR14181">
    <property type="entry name" value="DUFFY ANTIGEN/CHEMOKINE RECEPTOR"/>
    <property type="match status" value="1"/>
</dbReference>
<name>A0A8C2TW05_COTJA</name>
<evidence type="ECO:0000256" key="9">
    <source>
        <dbReference type="ARBA" id="ARBA00023040"/>
    </source>
</evidence>
<dbReference type="GeneTree" id="ENSGT00390000006372"/>
<keyword evidence="14" id="KW-0807">Transducer</keyword>
<evidence type="ECO:0000256" key="12">
    <source>
        <dbReference type="ARBA" id="ARBA00023170"/>
    </source>
</evidence>
<gene>
    <name evidence="17" type="primary">ACKR1</name>
</gene>
<evidence type="ECO:0000256" key="4">
    <source>
        <dbReference type="ARBA" id="ARBA00008790"/>
    </source>
</evidence>
<feature type="transmembrane region" description="Helical" evidence="16">
    <location>
        <begin position="250"/>
        <end position="275"/>
    </location>
</feature>
<dbReference type="GO" id="GO:0006954">
    <property type="term" value="P:inflammatory response"/>
    <property type="evidence" value="ECO:0007669"/>
    <property type="project" value="InterPro"/>
</dbReference>
<evidence type="ECO:0000256" key="1">
    <source>
        <dbReference type="ARBA" id="ARBA00004141"/>
    </source>
</evidence>
<keyword evidence="8 16" id="KW-1133">Transmembrane helix</keyword>
<dbReference type="Ensembl" id="ENSCJPT00005025910.1">
    <property type="protein sequence ID" value="ENSCJPP00005018647.1"/>
    <property type="gene ID" value="ENSCJPG00005015175.1"/>
</dbReference>
<protein>
    <recommendedName>
        <fullName evidence="5">Atypical chemokine receptor 1</fullName>
    </recommendedName>
    <alternativeName>
        <fullName evidence="15">Duffy antigen/chemokine receptor</fullName>
    </alternativeName>
</protein>
<dbReference type="PRINTS" id="PR01559">
    <property type="entry name" value="DUFFYANTIGEN"/>
</dbReference>
<comment type="similarity">
    <text evidence="4">Belongs to the G-protein coupled receptor 1 family. Atypical chemokine receptor subfamily.</text>
</comment>
<evidence type="ECO:0000256" key="10">
    <source>
        <dbReference type="ARBA" id="ARBA00023136"/>
    </source>
</evidence>
<keyword evidence="6 16" id="KW-0812">Transmembrane</keyword>
<dbReference type="GO" id="GO:0055037">
    <property type="term" value="C:recycling endosome"/>
    <property type="evidence" value="ECO:0007669"/>
    <property type="project" value="UniProtKB-SubCell"/>
</dbReference>
<proteinExistence type="inferred from homology"/>
<evidence type="ECO:0000256" key="15">
    <source>
        <dbReference type="ARBA" id="ARBA00030289"/>
    </source>
</evidence>
<evidence type="ECO:0000313" key="18">
    <source>
        <dbReference type="Proteomes" id="UP000694412"/>
    </source>
</evidence>
<dbReference type="AlphaFoldDB" id="A0A8C2TW05"/>
<dbReference type="SUPFAM" id="SSF81321">
    <property type="entry name" value="Family A G protein-coupled receptor-like"/>
    <property type="match status" value="1"/>
</dbReference>
<evidence type="ECO:0000256" key="5">
    <source>
        <dbReference type="ARBA" id="ARBA00015484"/>
    </source>
</evidence>
<keyword evidence="10 16" id="KW-0472">Membrane</keyword>
<evidence type="ECO:0000256" key="14">
    <source>
        <dbReference type="ARBA" id="ARBA00023224"/>
    </source>
</evidence>
<dbReference type="PANTHER" id="PTHR14181:SF1">
    <property type="entry name" value="ATYPICAL CHEMOKINE RECEPTOR 1"/>
    <property type="match status" value="1"/>
</dbReference>
<dbReference type="GO" id="GO:0016020">
    <property type="term" value="C:membrane"/>
    <property type="evidence" value="ECO:0007669"/>
    <property type="project" value="UniProtKB-SubCell"/>
</dbReference>
<evidence type="ECO:0000256" key="13">
    <source>
        <dbReference type="ARBA" id="ARBA00023180"/>
    </source>
</evidence>